<dbReference type="Pfam" id="PF00160">
    <property type="entry name" value="Pro_isomerase"/>
    <property type="match status" value="1"/>
</dbReference>
<dbReference type="Gene3D" id="2.40.100.10">
    <property type="entry name" value="Cyclophilin-like"/>
    <property type="match status" value="1"/>
</dbReference>
<protein>
    <recommendedName>
        <fullName evidence="1">peptidylprolyl isomerase</fullName>
        <ecNumber evidence="1">5.2.1.8</ecNumber>
    </recommendedName>
</protein>
<dbReference type="InterPro" id="IPR044665">
    <property type="entry name" value="E_coli_cyclophilin_A-like"/>
</dbReference>
<feature type="domain" description="PPIase cyclophilin-type" evidence="5">
    <location>
        <begin position="243"/>
        <end position="438"/>
    </location>
</feature>
<dbReference type="PROSITE" id="PS50072">
    <property type="entry name" value="CSA_PPIASE_2"/>
    <property type="match status" value="1"/>
</dbReference>
<gene>
    <name evidence="6" type="ORF">WJX74_009402</name>
</gene>
<dbReference type="InterPro" id="IPR002130">
    <property type="entry name" value="Cyclophilin-type_PPIase_dom"/>
</dbReference>
<dbReference type="EC" id="5.2.1.8" evidence="1"/>
<proteinExistence type="predicted"/>
<dbReference type="InterPro" id="IPR048563">
    <property type="entry name" value="CYP38_PsbQ-like"/>
</dbReference>
<evidence type="ECO:0000256" key="4">
    <source>
        <dbReference type="ARBA" id="ARBA00023235"/>
    </source>
</evidence>
<evidence type="ECO:0000313" key="6">
    <source>
        <dbReference type="EMBL" id="KAK9821695.1"/>
    </source>
</evidence>
<evidence type="ECO:0000313" key="7">
    <source>
        <dbReference type="Proteomes" id="UP001438707"/>
    </source>
</evidence>
<dbReference type="Proteomes" id="UP001438707">
    <property type="component" value="Unassembled WGS sequence"/>
</dbReference>
<dbReference type="CDD" id="cd01924">
    <property type="entry name" value="cyclophilin_TLP40_like"/>
    <property type="match status" value="1"/>
</dbReference>
<comment type="caution">
    <text evidence="6">The sequence shown here is derived from an EMBL/GenBank/DDBJ whole genome shotgun (WGS) entry which is preliminary data.</text>
</comment>
<dbReference type="PANTHER" id="PTHR43246">
    <property type="entry name" value="PEPTIDYL-PROLYL CIS-TRANS ISOMERASE CYP38, CHLOROPLASTIC"/>
    <property type="match status" value="1"/>
</dbReference>
<name>A0AAW1QJV0_9CHLO</name>
<dbReference type="SUPFAM" id="SSF50891">
    <property type="entry name" value="Cyclophilin-like"/>
    <property type="match status" value="1"/>
</dbReference>
<dbReference type="InterPro" id="IPR023222">
    <property type="entry name" value="PsbQ-like_dom_sf"/>
</dbReference>
<dbReference type="GO" id="GO:0003755">
    <property type="term" value="F:peptidyl-prolyl cis-trans isomerase activity"/>
    <property type="evidence" value="ECO:0007669"/>
    <property type="project" value="UniProtKB-KW"/>
</dbReference>
<dbReference type="InterPro" id="IPR029000">
    <property type="entry name" value="Cyclophilin-like_dom_sf"/>
</dbReference>
<dbReference type="Gene3D" id="1.20.120.290">
    <property type="entry name" value="Oxygen-evolving enhancer protein 3 (PsbQ), four-helix up-down bundle"/>
    <property type="match status" value="1"/>
</dbReference>
<organism evidence="6 7">
    <name type="scientific">Apatococcus lobatus</name>
    <dbReference type="NCBI Taxonomy" id="904363"/>
    <lineage>
        <taxon>Eukaryota</taxon>
        <taxon>Viridiplantae</taxon>
        <taxon>Chlorophyta</taxon>
        <taxon>core chlorophytes</taxon>
        <taxon>Trebouxiophyceae</taxon>
        <taxon>Chlorellales</taxon>
        <taxon>Chlorellaceae</taxon>
        <taxon>Apatococcus</taxon>
    </lineage>
</organism>
<keyword evidence="4" id="KW-0413">Isomerase</keyword>
<dbReference type="Pfam" id="PF21329">
    <property type="entry name" value="CYP38_PsbQ-like"/>
    <property type="match status" value="1"/>
</dbReference>
<evidence type="ECO:0000259" key="5">
    <source>
        <dbReference type="PROSITE" id="PS50072"/>
    </source>
</evidence>
<sequence>MAPVLGSSRLQSLPQVQRSQAQIASVWSGRKNVPQAGKYRAQQREQEHPVQQLGEALKTCLIGLAAAASVALPMAGAPDMLMPAAEAKALGGNNQVKNAGALLRYALPIDNKNIRQIQVDLEGVPDDLRIPGSKAFGPISSSVRKANAQLEANKSKITGDFAPDRKGDGESALKKLQTSLRELSDTVESKDKEKIFNQNAVCLNLIGDIEQAMVKGFPYSVPKEYDSLPQLKGRATVDVDVKFTSTREGGLESGVLRMVLDGYNAPITAGNFLDLVNRKFYDGMEVQRADGFVVQTGNPGGGTDGFLQDGKVRKIPFEIKVAGDKAPIYGETLEDLGRFNDDPQLPFNAYGTLALARQEFEANSGSSQVFWLLKESELTPTGANLLDGRYAVFGYLIDGAALLQQAQVGDKIVSMKIVDGLQYLQQPAGAVKTSTASADAPITGSPAKS</sequence>
<dbReference type="SUPFAM" id="SSF101112">
    <property type="entry name" value="Oxygen-evolving enhancer protein 3"/>
    <property type="match status" value="1"/>
</dbReference>
<keyword evidence="2" id="KW-0793">Thylakoid</keyword>
<keyword evidence="7" id="KW-1185">Reference proteome</keyword>
<dbReference type="AlphaFoldDB" id="A0AAW1QJV0"/>
<reference evidence="6 7" key="1">
    <citation type="journal article" date="2024" name="Nat. Commun.">
        <title>Phylogenomics reveals the evolutionary origins of lichenization in chlorophyte algae.</title>
        <authorList>
            <person name="Puginier C."/>
            <person name="Libourel C."/>
            <person name="Otte J."/>
            <person name="Skaloud P."/>
            <person name="Haon M."/>
            <person name="Grisel S."/>
            <person name="Petersen M."/>
            <person name="Berrin J.G."/>
            <person name="Delaux P.M."/>
            <person name="Dal Grande F."/>
            <person name="Keller J."/>
        </authorList>
    </citation>
    <scope>NUCLEOTIDE SEQUENCE [LARGE SCALE GENOMIC DNA]</scope>
    <source>
        <strain evidence="6 7">SAG 2145</strain>
    </source>
</reference>
<dbReference type="EMBL" id="JALJOS010000036">
    <property type="protein sequence ID" value="KAK9821695.1"/>
    <property type="molecule type" value="Genomic_DNA"/>
</dbReference>
<accession>A0AAW1QJV0</accession>
<evidence type="ECO:0000256" key="1">
    <source>
        <dbReference type="ARBA" id="ARBA00013194"/>
    </source>
</evidence>
<keyword evidence="3" id="KW-0697">Rotamase</keyword>
<evidence type="ECO:0000256" key="3">
    <source>
        <dbReference type="ARBA" id="ARBA00023110"/>
    </source>
</evidence>
<evidence type="ECO:0000256" key="2">
    <source>
        <dbReference type="ARBA" id="ARBA00023078"/>
    </source>
</evidence>